<accession>A0ABS7IX05</accession>
<evidence type="ECO:0000313" key="2">
    <source>
        <dbReference type="EMBL" id="MBX7458087.1"/>
    </source>
</evidence>
<name>A0ABS7IX05_9SPHN</name>
<keyword evidence="3" id="KW-1185">Reference proteome</keyword>
<evidence type="ECO:0000256" key="1">
    <source>
        <dbReference type="SAM" id="MobiDB-lite"/>
    </source>
</evidence>
<dbReference type="EMBL" id="JAIGNK010000002">
    <property type="protein sequence ID" value="MBX7458087.1"/>
    <property type="molecule type" value="Genomic_DNA"/>
</dbReference>
<reference evidence="2 3" key="1">
    <citation type="submission" date="2021-08" db="EMBL/GenBank/DDBJ databases">
        <title>Comparative Genomics Analysis of the Genus Qipengyuania Reveals Extensive Genetic Diversity and Metabolic Versatility, Including the Description of Fifteen Novel Species.</title>
        <authorList>
            <person name="Liu Y."/>
        </authorList>
    </citation>
    <scope>NUCLEOTIDE SEQUENCE [LARGE SCALE GENOMIC DNA]</scope>
    <source>
        <strain evidence="2 3">1NDH17</strain>
    </source>
</reference>
<sequence length="82" mass="8571">MSDYETPKVPPATPPVIDPDVDPKTAAEMAADGESEGDVLADRTEPDEIDIEAEQAMRPAMEGGKDGEGEMAADAATMLPPD</sequence>
<protein>
    <submittedName>
        <fullName evidence="2">Uncharacterized protein</fullName>
    </submittedName>
</protein>
<gene>
    <name evidence="2" type="ORF">K3152_07495</name>
</gene>
<organism evidence="2 3">
    <name type="scientific">Qipengyuania polymorpha</name>
    <dbReference type="NCBI Taxonomy" id="2867234"/>
    <lineage>
        <taxon>Bacteria</taxon>
        <taxon>Pseudomonadati</taxon>
        <taxon>Pseudomonadota</taxon>
        <taxon>Alphaproteobacteria</taxon>
        <taxon>Sphingomonadales</taxon>
        <taxon>Erythrobacteraceae</taxon>
        <taxon>Qipengyuania</taxon>
    </lineage>
</organism>
<feature type="compositionally biased region" description="Pro residues" evidence="1">
    <location>
        <begin position="8"/>
        <end position="17"/>
    </location>
</feature>
<feature type="region of interest" description="Disordered" evidence="1">
    <location>
        <begin position="1"/>
        <end position="46"/>
    </location>
</feature>
<proteinExistence type="predicted"/>
<comment type="caution">
    <text evidence="2">The sequence shown here is derived from an EMBL/GenBank/DDBJ whole genome shotgun (WGS) entry which is preliminary data.</text>
</comment>
<dbReference type="Proteomes" id="UP000783253">
    <property type="component" value="Unassembled WGS sequence"/>
</dbReference>
<dbReference type="RefSeq" id="WP_221573480.1">
    <property type="nucleotide sequence ID" value="NZ_JAIGNK010000002.1"/>
</dbReference>
<evidence type="ECO:0000313" key="3">
    <source>
        <dbReference type="Proteomes" id="UP000783253"/>
    </source>
</evidence>